<dbReference type="Pfam" id="PF02984">
    <property type="entry name" value="Cyclin_C"/>
    <property type="match status" value="1"/>
</dbReference>
<dbReference type="Pfam" id="PF00134">
    <property type="entry name" value="Cyclin_N"/>
    <property type="match status" value="1"/>
</dbReference>
<organism evidence="8 10">
    <name type="scientific">Limulus polyphemus</name>
    <name type="common">Atlantic horseshoe crab</name>
    <dbReference type="NCBI Taxonomy" id="6850"/>
    <lineage>
        <taxon>Eukaryota</taxon>
        <taxon>Metazoa</taxon>
        <taxon>Ecdysozoa</taxon>
        <taxon>Arthropoda</taxon>
        <taxon>Chelicerata</taxon>
        <taxon>Merostomata</taxon>
        <taxon>Xiphosura</taxon>
        <taxon>Limulidae</taxon>
        <taxon>Limulus</taxon>
    </lineage>
</organism>
<dbReference type="InterPro" id="IPR013763">
    <property type="entry name" value="Cyclin-like_dom"/>
</dbReference>
<evidence type="ECO:0000256" key="3">
    <source>
        <dbReference type="ARBA" id="ARBA00023306"/>
    </source>
</evidence>
<evidence type="ECO:0000259" key="6">
    <source>
        <dbReference type="SMART" id="SM00385"/>
    </source>
</evidence>
<gene>
    <name evidence="9 10" type="primary">LOC106464479</name>
</gene>
<keyword evidence="8" id="KW-1185">Reference proteome</keyword>
<evidence type="ECO:0000256" key="2">
    <source>
        <dbReference type="ARBA" id="ARBA00023127"/>
    </source>
</evidence>
<dbReference type="RefSeq" id="XP_022247912.1">
    <property type="nucleotide sequence ID" value="XM_022392204.1"/>
</dbReference>
<name>A0ABM1SWA7_LIMPO</name>
<dbReference type="SUPFAM" id="SSF47954">
    <property type="entry name" value="Cyclin-like"/>
    <property type="match status" value="2"/>
</dbReference>
<feature type="compositionally biased region" description="Low complexity" evidence="5">
    <location>
        <begin position="293"/>
        <end position="318"/>
    </location>
</feature>
<comment type="similarity">
    <text evidence="4">Belongs to the cyclin family.</text>
</comment>
<keyword evidence="3" id="KW-0131">Cell cycle</keyword>
<dbReference type="InterPro" id="IPR006671">
    <property type="entry name" value="Cyclin_N"/>
</dbReference>
<proteinExistence type="inferred from homology"/>
<evidence type="ECO:0000313" key="8">
    <source>
        <dbReference type="Proteomes" id="UP000694941"/>
    </source>
</evidence>
<dbReference type="SMART" id="SM00385">
    <property type="entry name" value="CYCLIN"/>
    <property type="match status" value="1"/>
</dbReference>
<evidence type="ECO:0000256" key="1">
    <source>
        <dbReference type="ARBA" id="ARBA00022618"/>
    </source>
</evidence>
<dbReference type="PANTHER" id="PTHR10177">
    <property type="entry name" value="CYCLINS"/>
    <property type="match status" value="1"/>
</dbReference>
<dbReference type="InterPro" id="IPR004367">
    <property type="entry name" value="Cyclin_C-dom"/>
</dbReference>
<dbReference type="InterPro" id="IPR036915">
    <property type="entry name" value="Cyclin-like_sf"/>
</dbReference>
<dbReference type="CDD" id="cd20528">
    <property type="entry name" value="CYCLIN_CCNJ-like_rpt1"/>
    <property type="match status" value="1"/>
</dbReference>
<evidence type="ECO:0000313" key="9">
    <source>
        <dbReference type="RefSeq" id="XP_022247912.1"/>
    </source>
</evidence>
<dbReference type="RefSeq" id="XP_022247913.1">
    <property type="nucleotide sequence ID" value="XM_022392205.1"/>
</dbReference>
<evidence type="ECO:0000256" key="5">
    <source>
        <dbReference type="SAM" id="MobiDB-lite"/>
    </source>
</evidence>
<dbReference type="Proteomes" id="UP000694941">
    <property type="component" value="Unplaced"/>
</dbReference>
<dbReference type="PIRSF" id="PIRSF001771">
    <property type="entry name" value="Cyclin_A_B_D_E"/>
    <property type="match status" value="1"/>
</dbReference>
<feature type="region of interest" description="Disordered" evidence="5">
    <location>
        <begin position="279"/>
        <end position="318"/>
    </location>
</feature>
<dbReference type="InterPro" id="IPR039361">
    <property type="entry name" value="Cyclin"/>
</dbReference>
<protein>
    <submittedName>
        <fullName evidence="9 10">Cyclin-J-like isoform X1</fullName>
    </submittedName>
</protein>
<evidence type="ECO:0000256" key="4">
    <source>
        <dbReference type="RuleBase" id="RU000383"/>
    </source>
</evidence>
<evidence type="ECO:0000259" key="7">
    <source>
        <dbReference type="SMART" id="SM01332"/>
    </source>
</evidence>
<dbReference type="Gene3D" id="1.10.472.10">
    <property type="entry name" value="Cyclin-like"/>
    <property type="match status" value="2"/>
</dbReference>
<accession>A0ABM1SWA7</accession>
<dbReference type="CDD" id="cd20529">
    <property type="entry name" value="CYCLIN_CCNJ-like_rpt2"/>
    <property type="match status" value="1"/>
</dbReference>
<dbReference type="SMART" id="SM01332">
    <property type="entry name" value="Cyclin_C"/>
    <property type="match status" value="1"/>
</dbReference>
<sequence>MPSVELCARSLAASIVKARNSMSITEDWWLTEYEEEIHDHLRAKEQQRAVFHAQSPQLHFRQFLVDWLVDICKRRNLSTPVQHLSIYLLDYFMDNHSIQREQLQLVTLGCLLVAAKFEEKDSLIPKTSELNQTVDNLYNLHEFVQMELALVEFFHWDLMVPTTAHFVEYYEHYCVCTTDFHAGQPLPALPKARVCAQHYNDYFLDLSIRVACKFCFVDHTFLQFPPSMVAAAIIAATRMCLLISPAWPRFLQKLTYYTSEELSPCIEIMLRLLEAEERNSTEKTSVIKKVAQPSETDSSDSLKSSPTSVSSLSFEFDR</sequence>
<keyword evidence="2 4" id="KW-0195">Cyclin</keyword>
<keyword evidence="1" id="KW-0132">Cell division</keyword>
<feature type="domain" description="Cyclin-like" evidence="6">
    <location>
        <begin position="66"/>
        <end position="152"/>
    </location>
</feature>
<dbReference type="InterPro" id="IPR046965">
    <property type="entry name" value="Cyclin_A/B-like"/>
</dbReference>
<reference evidence="9 10" key="1">
    <citation type="submission" date="2025-05" db="UniProtKB">
        <authorList>
            <consortium name="RefSeq"/>
        </authorList>
    </citation>
    <scope>IDENTIFICATION</scope>
    <source>
        <tissue evidence="9 10">Muscle</tissue>
    </source>
</reference>
<feature type="domain" description="Cyclin C-terminal" evidence="7">
    <location>
        <begin position="161"/>
        <end position="310"/>
    </location>
</feature>
<evidence type="ECO:0000313" key="10">
    <source>
        <dbReference type="RefSeq" id="XP_022247913.1"/>
    </source>
</evidence>
<dbReference type="GeneID" id="106464479"/>